<feature type="transmembrane region" description="Helical" evidence="5">
    <location>
        <begin position="245"/>
        <end position="272"/>
    </location>
</feature>
<dbReference type="PANTHER" id="PTHR21643:SF2">
    <property type="entry name" value="G-PROTEIN COUPLED RECEPTOR AEX-2"/>
    <property type="match status" value="1"/>
</dbReference>
<feature type="transmembrane region" description="Helical" evidence="5">
    <location>
        <begin position="154"/>
        <end position="176"/>
    </location>
</feature>
<dbReference type="GO" id="GO:0008188">
    <property type="term" value="F:neuropeptide receptor activity"/>
    <property type="evidence" value="ECO:0007669"/>
    <property type="project" value="InterPro"/>
</dbReference>
<dbReference type="Gene3D" id="1.20.1070.10">
    <property type="entry name" value="Rhodopsin 7-helix transmembrane proteins"/>
    <property type="match status" value="1"/>
</dbReference>
<evidence type="ECO:0000259" key="6">
    <source>
        <dbReference type="PROSITE" id="PS50262"/>
    </source>
</evidence>
<keyword evidence="4 5" id="KW-0472">Membrane</keyword>
<evidence type="ECO:0000256" key="5">
    <source>
        <dbReference type="SAM" id="Phobius"/>
    </source>
</evidence>
<sequence length="409" mass="46388">MTHQSDEHLMCFPNTTAQASANNETDDDSFFQCFWNEKTEPTDEYVFFLVNGGTTTILNCIVLIIAFLYVDTRSKPSQIFVIHMTAADLLVGLTVQLSRPFAPCFPSYVCGPYYVIAWMCQMGSVAHLLLLNVDKFLSIRIPLRYQVFVTRRRVSIVTVACWTALFIISVISYTVFLQFRDPQNPSCVAVEFKPGAYYAFLTILAYVAPTIYSFAISAYIFVIAQASSRRLGSISERQRRMLMQRIFFVFSSTMWTFITCLPYRIGFALYIFCIQRHIASLNQTENANATLPVETLIPSENMPVCGNFTISHHKPPVYGIDPDACVGKVGLVAITYMFKLLQVGTVGNPIITIITQRQYRGRVIAAWRAVAKALHMPQWCYSEERREIITEARSTRLGSLNESQAFQIL</sequence>
<protein>
    <submittedName>
        <fullName evidence="8">G-protein coupled receptors family 1 profile domain-containing protein</fullName>
    </submittedName>
</protein>
<feature type="transmembrane region" description="Helical" evidence="5">
    <location>
        <begin position="113"/>
        <end position="133"/>
    </location>
</feature>
<accession>A0A914VR42</accession>
<dbReference type="GO" id="GO:0016020">
    <property type="term" value="C:membrane"/>
    <property type="evidence" value="ECO:0007669"/>
    <property type="project" value="UniProtKB-SubCell"/>
</dbReference>
<keyword evidence="2 5" id="KW-0812">Transmembrane</keyword>
<dbReference type="PRINTS" id="PR00237">
    <property type="entry name" value="GPCRRHODOPSN"/>
</dbReference>
<dbReference type="Proteomes" id="UP000887566">
    <property type="component" value="Unplaced"/>
</dbReference>
<comment type="subcellular location">
    <subcellularLocation>
        <location evidence="1">Membrane</location>
    </subcellularLocation>
</comment>
<dbReference type="InterPro" id="IPR017452">
    <property type="entry name" value="GPCR_Rhodpsn_7TM"/>
</dbReference>
<evidence type="ECO:0000256" key="3">
    <source>
        <dbReference type="ARBA" id="ARBA00022989"/>
    </source>
</evidence>
<reference evidence="8" key="1">
    <citation type="submission" date="2022-11" db="UniProtKB">
        <authorList>
            <consortium name="WormBaseParasite"/>
        </authorList>
    </citation>
    <scope>IDENTIFICATION</scope>
</reference>
<feature type="domain" description="G-protein coupled receptors family 1 profile" evidence="6">
    <location>
        <begin position="58"/>
        <end position="260"/>
    </location>
</feature>
<dbReference type="PROSITE" id="PS50262">
    <property type="entry name" value="G_PROTEIN_RECEP_F1_2"/>
    <property type="match status" value="1"/>
</dbReference>
<evidence type="ECO:0000313" key="7">
    <source>
        <dbReference type="Proteomes" id="UP000887566"/>
    </source>
</evidence>
<keyword evidence="7" id="KW-1185">Reference proteome</keyword>
<feature type="transmembrane region" description="Helical" evidence="5">
    <location>
        <begin position="45"/>
        <end position="68"/>
    </location>
</feature>
<name>A0A914VR42_9BILA</name>
<dbReference type="SUPFAM" id="SSF81321">
    <property type="entry name" value="Family A G protein-coupled receptor-like"/>
    <property type="match status" value="1"/>
</dbReference>
<dbReference type="CDD" id="cd00637">
    <property type="entry name" value="7tm_classA_rhodopsin-like"/>
    <property type="match status" value="1"/>
</dbReference>
<evidence type="ECO:0000313" key="8">
    <source>
        <dbReference type="WBParaSite" id="PSAMB.scaffold234size63179.g3435.t1"/>
    </source>
</evidence>
<evidence type="ECO:0000256" key="4">
    <source>
        <dbReference type="ARBA" id="ARBA00023136"/>
    </source>
</evidence>
<dbReference type="WBParaSite" id="PSAMB.scaffold234size63179.g3435.t1">
    <property type="protein sequence ID" value="PSAMB.scaffold234size63179.g3435.t1"/>
    <property type="gene ID" value="PSAMB.scaffold234size63179.g3435"/>
</dbReference>
<feature type="transmembrane region" description="Helical" evidence="5">
    <location>
        <begin position="80"/>
        <end position="101"/>
    </location>
</feature>
<keyword evidence="3 5" id="KW-1133">Transmembrane helix</keyword>
<organism evidence="7 8">
    <name type="scientific">Plectus sambesii</name>
    <dbReference type="NCBI Taxonomy" id="2011161"/>
    <lineage>
        <taxon>Eukaryota</taxon>
        <taxon>Metazoa</taxon>
        <taxon>Ecdysozoa</taxon>
        <taxon>Nematoda</taxon>
        <taxon>Chromadorea</taxon>
        <taxon>Plectida</taxon>
        <taxon>Plectina</taxon>
        <taxon>Plectoidea</taxon>
        <taxon>Plectidae</taxon>
        <taxon>Plectus</taxon>
    </lineage>
</organism>
<dbReference type="PANTHER" id="PTHR21643">
    <property type="entry name" value="G-PROTEIN COUPLED RECEPTORS FAMILY 1 PROFILE DOMAIN-CONTAINING PROTEIN-RELATED"/>
    <property type="match status" value="1"/>
</dbReference>
<dbReference type="InterPro" id="IPR000276">
    <property type="entry name" value="GPCR_Rhodpsn"/>
</dbReference>
<evidence type="ECO:0000256" key="2">
    <source>
        <dbReference type="ARBA" id="ARBA00022692"/>
    </source>
</evidence>
<dbReference type="InterPro" id="IPR039952">
    <property type="entry name" value="Aex-2"/>
</dbReference>
<proteinExistence type="predicted"/>
<dbReference type="Pfam" id="PF00001">
    <property type="entry name" value="7tm_1"/>
    <property type="match status" value="1"/>
</dbReference>
<feature type="transmembrane region" description="Helical" evidence="5">
    <location>
        <begin position="196"/>
        <end position="224"/>
    </location>
</feature>
<evidence type="ECO:0000256" key="1">
    <source>
        <dbReference type="ARBA" id="ARBA00004370"/>
    </source>
</evidence>
<dbReference type="AlphaFoldDB" id="A0A914VR42"/>